<dbReference type="Pfam" id="PF13377">
    <property type="entry name" value="Peripla_BP_3"/>
    <property type="match status" value="1"/>
</dbReference>
<dbReference type="EMBL" id="CP058649">
    <property type="protein sequence ID" value="QUI25161.1"/>
    <property type="molecule type" value="Genomic_DNA"/>
</dbReference>
<evidence type="ECO:0000313" key="5">
    <source>
        <dbReference type="EMBL" id="QUI25161.1"/>
    </source>
</evidence>
<dbReference type="SUPFAM" id="SSF53822">
    <property type="entry name" value="Periplasmic binding protein-like I"/>
    <property type="match status" value="1"/>
</dbReference>
<dbReference type="InterPro" id="IPR000843">
    <property type="entry name" value="HTH_LacI"/>
</dbReference>
<dbReference type="Pfam" id="PF00356">
    <property type="entry name" value="LacI"/>
    <property type="match status" value="1"/>
</dbReference>
<evidence type="ECO:0000256" key="3">
    <source>
        <dbReference type="ARBA" id="ARBA00023163"/>
    </source>
</evidence>
<dbReference type="PANTHER" id="PTHR30146">
    <property type="entry name" value="LACI-RELATED TRANSCRIPTIONAL REPRESSOR"/>
    <property type="match status" value="1"/>
</dbReference>
<dbReference type="KEGG" id="vpy:HZI73_23955"/>
<proteinExistence type="predicted"/>
<evidence type="ECO:0000259" key="4">
    <source>
        <dbReference type="PROSITE" id="PS50932"/>
    </source>
</evidence>
<dbReference type="Gene3D" id="1.10.260.40">
    <property type="entry name" value="lambda repressor-like DNA-binding domains"/>
    <property type="match status" value="1"/>
</dbReference>
<dbReference type="Proteomes" id="UP000683246">
    <property type="component" value="Chromosome"/>
</dbReference>
<dbReference type="PANTHER" id="PTHR30146:SF109">
    <property type="entry name" value="HTH-TYPE TRANSCRIPTIONAL REGULATOR GALS"/>
    <property type="match status" value="1"/>
</dbReference>
<evidence type="ECO:0000256" key="2">
    <source>
        <dbReference type="ARBA" id="ARBA00023125"/>
    </source>
</evidence>
<dbReference type="CDD" id="cd01392">
    <property type="entry name" value="HTH_LacI"/>
    <property type="match status" value="1"/>
</dbReference>
<dbReference type="CDD" id="cd06267">
    <property type="entry name" value="PBP1_LacI_sugar_binding-like"/>
    <property type="match status" value="1"/>
</dbReference>
<gene>
    <name evidence="5" type="ORF">HZI73_23955</name>
</gene>
<feature type="domain" description="HTH lacI-type" evidence="4">
    <location>
        <begin position="2"/>
        <end position="56"/>
    </location>
</feature>
<name>A0A8J8MPG7_9FIRM</name>
<sequence>MVSIKDVAKKAKVSISTVSNALNGRANVSEETRQRIIDIANDMNYYPNTMARNLKVKKTKTIAFCFSQFDRNFYFQIIKGINDCVINHGYDLIICAHHSIEKFLRNGFVDGALVNDKNVSDELILSTASKDLPIVLLDRELKGQHIYPVVVNNYLAMEQLVKELIMKGYKKFSYVSGIESTQDNIERFEGMRDTLRDHNITFLQKHYYHGDFTEISGYQAARLMMISKDIPEVVICANDDMAIGVVKAFKEMGINIPEDVSVVGFDDIELSSILEPHITTISVPKYEWGIYAATILFRVLDGERHVVPNKIIAQTKWRQTTR</sequence>
<dbReference type="SUPFAM" id="SSF47413">
    <property type="entry name" value="lambda repressor-like DNA-binding domains"/>
    <property type="match status" value="1"/>
</dbReference>
<dbReference type="Gene3D" id="3.40.50.2300">
    <property type="match status" value="2"/>
</dbReference>
<keyword evidence="1" id="KW-0805">Transcription regulation</keyword>
<dbReference type="GO" id="GO:0003700">
    <property type="term" value="F:DNA-binding transcription factor activity"/>
    <property type="evidence" value="ECO:0007669"/>
    <property type="project" value="TreeGrafter"/>
</dbReference>
<organism evidence="5 6">
    <name type="scientific">Vallitalea pronyensis</name>
    <dbReference type="NCBI Taxonomy" id="1348613"/>
    <lineage>
        <taxon>Bacteria</taxon>
        <taxon>Bacillati</taxon>
        <taxon>Bacillota</taxon>
        <taxon>Clostridia</taxon>
        <taxon>Lachnospirales</taxon>
        <taxon>Vallitaleaceae</taxon>
        <taxon>Vallitalea</taxon>
    </lineage>
</organism>
<evidence type="ECO:0000256" key="1">
    <source>
        <dbReference type="ARBA" id="ARBA00023015"/>
    </source>
</evidence>
<protein>
    <submittedName>
        <fullName evidence="5">LacI family DNA-binding transcriptional regulator</fullName>
    </submittedName>
</protein>
<keyword evidence="3" id="KW-0804">Transcription</keyword>
<dbReference type="InterPro" id="IPR028082">
    <property type="entry name" value="Peripla_BP_I"/>
</dbReference>
<dbReference type="InterPro" id="IPR010982">
    <property type="entry name" value="Lambda_DNA-bd_dom_sf"/>
</dbReference>
<dbReference type="GO" id="GO:0000976">
    <property type="term" value="F:transcription cis-regulatory region binding"/>
    <property type="evidence" value="ECO:0007669"/>
    <property type="project" value="TreeGrafter"/>
</dbReference>
<dbReference type="PROSITE" id="PS50932">
    <property type="entry name" value="HTH_LACI_2"/>
    <property type="match status" value="1"/>
</dbReference>
<dbReference type="RefSeq" id="WP_212695861.1">
    <property type="nucleotide sequence ID" value="NZ_CP058649.1"/>
</dbReference>
<dbReference type="SMART" id="SM00354">
    <property type="entry name" value="HTH_LACI"/>
    <property type="match status" value="1"/>
</dbReference>
<reference evidence="5" key="1">
    <citation type="submission" date="2020-07" db="EMBL/GenBank/DDBJ databases">
        <title>Vallitalea pronyensis genome.</title>
        <authorList>
            <person name="Postec A."/>
        </authorList>
    </citation>
    <scope>NUCLEOTIDE SEQUENCE</scope>
    <source>
        <strain evidence="5">FatNI3</strain>
    </source>
</reference>
<dbReference type="PROSITE" id="PS00356">
    <property type="entry name" value="HTH_LACI_1"/>
    <property type="match status" value="1"/>
</dbReference>
<keyword evidence="2 5" id="KW-0238">DNA-binding</keyword>
<accession>A0A8J8MPG7</accession>
<dbReference type="AlphaFoldDB" id="A0A8J8MPG7"/>
<evidence type="ECO:0000313" key="6">
    <source>
        <dbReference type="Proteomes" id="UP000683246"/>
    </source>
</evidence>
<dbReference type="InterPro" id="IPR046335">
    <property type="entry name" value="LacI/GalR-like_sensor"/>
</dbReference>
<keyword evidence="6" id="KW-1185">Reference proteome</keyword>